<comment type="similarity">
    <text evidence="2">Belongs to the eukaryotic ribosomal protein eL27 family.</text>
</comment>
<gene>
    <name evidence="9" type="ORF">QYF61_020148</name>
</gene>
<dbReference type="Pfam" id="PF01777">
    <property type="entry name" value="Ribosomal_L27e"/>
    <property type="match status" value="1"/>
</dbReference>
<dbReference type="InterPro" id="IPR001141">
    <property type="entry name" value="Ribosomal_eL27"/>
</dbReference>
<evidence type="ECO:0000256" key="7">
    <source>
        <dbReference type="SAM" id="MobiDB-lite"/>
    </source>
</evidence>
<evidence type="ECO:0000256" key="6">
    <source>
        <dbReference type="ARBA" id="ARBA00035329"/>
    </source>
</evidence>
<sequence>MGKFMKPGKVVLVLAGRYSGRKAVIVKVSAGPPWLPAASPGRPCGADKGPERGRRPRLEAPRGLPLGSGGCVARRRLGLRGAIAGCGRCNIDDGTSDRPYSHALVAGIDRYPRKVTAAMGKKKIAKRSKIKSFVKVYNYNHLMPTR</sequence>
<dbReference type="EMBL" id="JAUNZN010000024">
    <property type="protein sequence ID" value="KAK4808659.1"/>
    <property type="molecule type" value="Genomic_DNA"/>
</dbReference>
<organism evidence="9 10">
    <name type="scientific">Mycteria americana</name>
    <name type="common">Wood stork</name>
    <dbReference type="NCBI Taxonomy" id="33587"/>
    <lineage>
        <taxon>Eukaryota</taxon>
        <taxon>Metazoa</taxon>
        <taxon>Chordata</taxon>
        <taxon>Craniata</taxon>
        <taxon>Vertebrata</taxon>
        <taxon>Euteleostomi</taxon>
        <taxon>Archelosauria</taxon>
        <taxon>Archosauria</taxon>
        <taxon>Dinosauria</taxon>
        <taxon>Saurischia</taxon>
        <taxon>Theropoda</taxon>
        <taxon>Coelurosauria</taxon>
        <taxon>Aves</taxon>
        <taxon>Neognathae</taxon>
        <taxon>Neoaves</taxon>
        <taxon>Aequornithes</taxon>
        <taxon>Ciconiiformes</taxon>
        <taxon>Ciconiidae</taxon>
        <taxon>Mycteria</taxon>
    </lineage>
</organism>
<feature type="compositionally biased region" description="Basic and acidic residues" evidence="7">
    <location>
        <begin position="48"/>
        <end position="60"/>
    </location>
</feature>
<evidence type="ECO:0000313" key="10">
    <source>
        <dbReference type="Proteomes" id="UP001333110"/>
    </source>
</evidence>
<dbReference type="Gene3D" id="2.30.30.770">
    <property type="match status" value="2"/>
</dbReference>
<dbReference type="PANTHER" id="PTHR10497">
    <property type="entry name" value="60S RIBOSOMAL PROTEIN L27"/>
    <property type="match status" value="1"/>
</dbReference>
<reference evidence="9 10" key="1">
    <citation type="journal article" date="2023" name="J. Hered.">
        <title>Chromosome-level genome of the wood stork (Mycteria americana) provides insight into avian chromosome evolution.</title>
        <authorList>
            <person name="Flamio R. Jr."/>
            <person name="Ramstad K.M."/>
        </authorList>
    </citation>
    <scope>NUCLEOTIDE SEQUENCE [LARGE SCALE GENOMIC DNA]</scope>
    <source>
        <strain evidence="9">JAX WOST 10</strain>
    </source>
</reference>
<dbReference type="GO" id="GO:0003735">
    <property type="term" value="F:structural constituent of ribosome"/>
    <property type="evidence" value="ECO:0007669"/>
    <property type="project" value="InterPro"/>
</dbReference>
<dbReference type="InterPro" id="IPR005824">
    <property type="entry name" value="KOW"/>
</dbReference>
<dbReference type="GO" id="GO:0005791">
    <property type="term" value="C:rough endoplasmic reticulum"/>
    <property type="evidence" value="ECO:0007669"/>
    <property type="project" value="UniProtKB-SubCell"/>
</dbReference>
<evidence type="ECO:0000256" key="4">
    <source>
        <dbReference type="ARBA" id="ARBA00023274"/>
    </source>
</evidence>
<keyword evidence="10" id="KW-1185">Reference proteome</keyword>
<keyword evidence="4" id="KW-0687">Ribonucleoprotein</keyword>
<protein>
    <recommendedName>
        <fullName evidence="5">Large ribosomal subunit protein eL27</fullName>
    </recommendedName>
    <alternativeName>
        <fullName evidence="6">60S ribosomal protein L27</fullName>
    </alternativeName>
</protein>
<dbReference type="SUPFAM" id="SSF50104">
    <property type="entry name" value="Translation proteins SH3-like domain"/>
    <property type="match status" value="1"/>
</dbReference>
<comment type="caution">
    <text evidence="9">The sequence shown here is derived from an EMBL/GenBank/DDBJ whole genome shotgun (WGS) entry which is preliminary data.</text>
</comment>
<dbReference type="GO" id="GO:0005840">
    <property type="term" value="C:ribosome"/>
    <property type="evidence" value="ECO:0007669"/>
    <property type="project" value="UniProtKB-KW"/>
</dbReference>
<dbReference type="InterPro" id="IPR008991">
    <property type="entry name" value="Translation_prot_SH3-like_sf"/>
</dbReference>
<feature type="domain" description="KOW" evidence="8">
    <location>
        <begin position="4"/>
        <end position="31"/>
    </location>
</feature>
<evidence type="ECO:0000313" key="9">
    <source>
        <dbReference type="EMBL" id="KAK4808659.1"/>
    </source>
</evidence>
<evidence type="ECO:0000256" key="1">
    <source>
        <dbReference type="ARBA" id="ARBA00004427"/>
    </source>
</evidence>
<name>A0AAN7MMS0_MYCAM</name>
<dbReference type="GO" id="GO:1990904">
    <property type="term" value="C:ribonucleoprotein complex"/>
    <property type="evidence" value="ECO:0007669"/>
    <property type="project" value="UniProtKB-KW"/>
</dbReference>
<keyword evidence="3" id="KW-0689">Ribosomal protein</keyword>
<comment type="subcellular location">
    <subcellularLocation>
        <location evidence="1">Rough endoplasmic reticulum</location>
    </subcellularLocation>
</comment>
<dbReference type="CDD" id="cd06090">
    <property type="entry name" value="KOW_RPL27"/>
    <property type="match status" value="1"/>
</dbReference>
<dbReference type="SMART" id="SM00739">
    <property type="entry name" value="KOW"/>
    <property type="match status" value="1"/>
</dbReference>
<accession>A0AAN7MMS0</accession>
<feature type="region of interest" description="Disordered" evidence="7">
    <location>
        <begin position="37"/>
        <end position="61"/>
    </location>
</feature>
<dbReference type="AlphaFoldDB" id="A0AAN7MMS0"/>
<proteinExistence type="inferred from homology"/>
<evidence type="ECO:0000256" key="3">
    <source>
        <dbReference type="ARBA" id="ARBA00022980"/>
    </source>
</evidence>
<dbReference type="InterPro" id="IPR041991">
    <property type="entry name" value="Ribosomal_eL27_KOW"/>
</dbReference>
<dbReference type="GO" id="GO:0006412">
    <property type="term" value="P:translation"/>
    <property type="evidence" value="ECO:0007669"/>
    <property type="project" value="InterPro"/>
</dbReference>
<evidence type="ECO:0000259" key="8">
    <source>
        <dbReference type="SMART" id="SM00739"/>
    </source>
</evidence>
<dbReference type="InterPro" id="IPR038655">
    <property type="entry name" value="Ribosomal_eL27_sf"/>
</dbReference>
<evidence type="ECO:0000256" key="5">
    <source>
        <dbReference type="ARBA" id="ARBA00035224"/>
    </source>
</evidence>
<evidence type="ECO:0000256" key="2">
    <source>
        <dbReference type="ARBA" id="ARBA00009124"/>
    </source>
</evidence>
<dbReference type="Proteomes" id="UP001333110">
    <property type="component" value="Unassembled WGS sequence"/>
</dbReference>
<dbReference type="Pfam" id="PF00467">
    <property type="entry name" value="KOW"/>
    <property type="match status" value="1"/>
</dbReference>